<organism evidence="3 4">
    <name type="scientific">Brevundimonas albigilva</name>
    <dbReference type="NCBI Taxonomy" id="1312364"/>
    <lineage>
        <taxon>Bacteria</taxon>
        <taxon>Pseudomonadati</taxon>
        <taxon>Pseudomonadota</taxon>
        <taxon>Alphaproteobacteria</taxon>
        <taxon>Caulobacterales</taxon>
        <taxon>Caulobacteraceae</taxon>
        <taxon>Brevundimonas</taxon>
    </lineage>
</organism>
<evidence type="ECO:0000313" key="4">
    <source>
        <dbReference type="Proteomes" id="UP001055429"/>
    </source>
</evidence>
<dbReference type="Pfam" id="PF00582">
    <property type="entry name" value="Usp"/>
    <property type="match status" value="2"/>
</dbReference>
<comment type="similarity">
    <text evidence="1">Belongs to the universal stress protein A family.</text>
</comment>
<feature type="domain" description="UspA" evidence="2">
    <location>
        <begin position="6"/>
        <end position="119"/>
    </location>
</feature>
<dbReference type="EMBL" id="CP097649">
    <property type="protein sequence ID" value="URI15746.1"/>
    <property type="molecule type" value="Genomic_DNA"/>
</dbReference>
<dbReference type="CDD" id="cd00293">
    <property type="entry name" value="USP-like"/>
    <property type="match status" value="1"/>
</dbReference>
<feature type="domain" description="UspA" evidence="2">
    <location>
        <begin position="156"/>
        <end position="270"/>
    </location>
</feature>
<sequence length="276" mass="29132">MTCANLMVYVDDEPDNVARIGFACDLARALDAEVIGVSVSEAEPPLADVAAVGGMAGEILSLRRDQAAAELAEARARFAATAEAANVRHSWRAQIGYPAAWLARQARAADLLLIGREGGRRPYRAPDAGDLVMAAGRPVLIAPPQAQAAPLDGVALVAWQDGREAQRATAGALPLLRRAQAVRVVEICAPDQADAAQARVRDVADWLCRHGAAAEGEVRIADDRPAGDRLLACVEETGANLVVAGAWGHSRLREWVLGGVTQALIARCPAWLLLSH</sequence>
<reference evidence="3" key="1">
    <citation type="submission" date="2022-05" db="EMBL/GenBank/DDBJ databases">
        <title>Brevundimonas albigilva TT17 genome sequence.</title>
        <authorList>
            <person name="Lee K."/>
            <person name="Son H."/>
        </authorList>
    </citation>
    <scope>NUCLEOTIDE SEQUENCE</scope>
    <source>
        <strain evidence="3">TT17</strain>
    </source>
</reference>
<protein>
    <submittedName>
        <fullName evidence="3">Universal stress protein</fullName>
    </submittedName>
</protein>
<keyword evidence="4" id="KW-1185">Reference proteome</keyword>
<dbReference type="Gene3D" id="3.40.50.12370">
    <property type="match status" value="1"/>
</dbReference>
<dbReference type="InterPro" id="IPR006016">
    <property type="entry name" value="UspA"/>
</dbReference>
<dbReference type="SUPFAM" id="SSF52402">
    <property type="entry name" value="Adenine nucleotide alpha hydrolases-like"/>
    <property type="match status" value="2"/>
</dbReference>
<dbReference type="PANTHER" id="PTHR46268:SF15">
    <property type="entry name" value="UNIVERSAL STRESS PROTEIN HP_0031"/>
    <property type="match status" value="1"/>
</dbReference>
<dbReference type="PANTHER" id="PTHR46268">
    <property type="entry name" value="STRESS RESPONSE PROTEIN NHAX"/>
    <property type="match status" value="1"/>
</dbReference>
<evidence type="ECO:0000256" key="1">
    <source>
        <dbReference type="ARBA" id="ARBA00008791"/>
    </source>
</evidence>
<evidence type="ECO:0000259" key="2">
    <source>
        <dbReference type="Pfam" id="PF00582"/>
    </source>
</evidence>
<proteinExistence type="inferred from homology"/>
<accession>A0ABY4SLE0</accession>
<name>A0ABY4SLE0_9CAUL</name>
<dbReference type="RefSeq" id="WP_249751420.1">
    <property type="nucleotide sequence ID" value="NZ_CP097298.1"/>
</dbReference>
<gene>
    <name evidence="3" type="ORF">M8231_01730</name>
</gene>
<evidence type="ECO:0000313" key="3">
    <source>
        <dbReference type="EMBL" id="URI15746.1"/>
    </source>
</evidence>
<dbReference type="Proteomes" id="UP001055429">
    <property type="component" value="Chromosome"/>
</dbReference>